<organism evidence="1 2">
    <name type="scientific">Naganishia friedmannii</name>
    <dbReference type="NCBI Taxonomy" id="89922"/>
    <lineage>
        <taxon>Eukaryota</taxon>
        <taxon>Fungi</taxon>
        <taxon>Dikarya</taxon>
        <taxon>Basidiomycota</taxon>
        <taxon>Agaricomycotina</taxon>
        <taxon>Tremellomycetes</taxon>
        <taxon>Filobasidiales</taxon>
        <taxon>Filobasidiaceae</taxon>
        <taxon>Naganishia</taxon>
    </lineage>
</organism>
<protein>
    <submittedName>
        <fullName evidence="1">Uncharacterized protein</fullName>
    </submittedName>
</protein>
<gene>
    <name evidence="1" type="ORF">QFC21_006835</name>
</gene>
<reference evidence="1" key="1">
    <citation type="submission" date="2023-04" db="EMBL/GenBank/DDBJ databases">
        <title>Draft Genome sequencing of Naganishia species isolated from polar environments using Oxford Nanopore Technology.</title>
        <authorList>
            <person name="Leo P."/>
            <person name="Venkateswaran K."/>
        </authorList>
    </citation>
    <scope>NUCLEOTIDE SEQUENCE</scope>
    <source>
        <strain evidence="1">MNA-CCFEE 5423</strain>
    </source>
</reference>
<dbReference type="Proteomes" id="UP001227268">
    <property type="component" value="Unassembled WGS sequence"/>
</dbReference>
<keyword evidence="2" id="KW-1185">Reference proteome</keyword>
<proteinExistence type="predicted"/>
<dbReference type="EMBL" id="JASBWT010000038">
    <property type="protein sequence ID" value="KAJ9092453.1"/>
    <property type="molecule type" value="Genomic_DNA"/>
</dbReference>
<comment type="caution">
    <text evidence="1">The sequence shown here is derived from an EMBL/GenBank/DDBJ whole genome shotgun (WGS) entry which is preliminary data.</text>
</comment>
<sequence>MTCRATLAATTAAFNELATPLLASASSNPATPAHTLFPSLAQLQHLLDLFAHVERVEDKLIRSARTMCAREDLSREDEVLVGKYTRYLNSLLTSTIQHLSLNNQTSITTNQPPLLSLLQIPEFATLFPLFNDGDQGYRHAKHLFVRNAEDKEAGYTARTLDKYGQVVDAWNRGDGWQPSLLPKAKPLAEIIKGMQVFCHSVLRAQKDLQRVAASLGMDTHHARPGAEAVAVPIPTATMEKSSTQRQTPRETREETQAPTSSSPASIRQRQRERSFSVMTDAELQYARSRRQRSASLRPSMDTFLRMDERGWASRAASSVVPTRAESRAPSLDPARPTIADHPGNTDGKAKQRPRLSLPARLEPASAGTAANIGDGAGSSDSLRLPIPRREDGQDHREREMSVATRAVLKCFPLLEGGDLGRRVDAGVDGLEGLMFGQERQERASSAEVDPRTPPPPPFGAISQPRITTSATDQQKTANHVSQDTASPSRAAASAGPDGQAVRQGSVFVPSPGMKFEIDAQGRLVYVGGGCGAAPSVPAAATVPLATTLSATRAGTTSARNTFKTPESLAASREKVARAAEATRSPVPLAIIRSRASLGGAGGKRADGFTAPGAPPLDKGKRRHSEAVRAGQVEEEEVVEKRKRQRVSEGPVARSVVAPLSPTRPVIPGAQPQTDIATTATCTIATRTTERRFSRPVPFEDFEVERLPSRRRVRRSSGTAVAFSMAMRDAQGRASGEGSGRR</sequence>
<evidence type="ECO:0000313" key="2">
    <source>
        <dbReference type="Proteomes" id="UP001227268"/>
    </source>
</evidence>
<evidence type="ECO:0000313" key="1">
    <source>
        <dbReference type="EMBL" id="KAJ9092453.1"/>
    </source>
</evidence>
<name>A0ACC2UZF4_9TREE</name>
<accession>A0ACC2UZF4</accession>